<evidence type="ECO:0000313" key="4">
    <source>
        <dbReference type="Proteomes" id="UP000228934"/>
    </source>
</evidence>
<sequence length="242" mass="27870">MEHKRKKQHNVLTRSMMIGESSVIERPRPYLYKGDHVFPTLTKTAPVVILYAEVGTKAFATFHKTLIEKAESGEITYVLRHYIQTPSSRKINLSGYGVELAIKDTEYKAMDDTQAAVTNSTTSSYEGIDEDVQGFYFDKLIQMYPDLKNNLVEFRKHLIESTNEMLPLKVWELQGTFFLIFSNITGHLTSFYILTLLCCYLPNLKLPCKVTYQLLSLCLLAVHYIFYTVPSFTMHQRELTAL</sequence>
<keyword evidence="1" id="KW-1133">Transmembrane helix</keyword>
<protein>
    <recommendedName>
        <fullName evidence="2">UGGT thioredoxin-like domain-containing protein</fullName>
    </recommendedName>
</protein>
<feature type="transmembrane region" description="Helical" evidence="1">
    <location>
        <begin position="177"/>
        <end position="204"/>
    </location>
</feature>
<dbReference type="EMBL" id="KV922514">
    <property type="protein sequence ID" value="PIO06363.1"/>
    <property type="molecule type" value="Genomic_DNA"/>
</dbReference>
<dbReference type="OrthoDB" id="27683at2759"/>
<dbReference type="GO" id="GO:0018279">
    <property type="term" value="P:protein N-linked glycosylation via asparagine"/>
    <property type="evidence" value="ECO:0007669"/>
    <property type="project" value="TreeGrafter"/>
</dbReference>
<dbReference type="GO" id="GO:0051082">
    <property type="term" value="F:unfolded protein binding"/>
    <property type="evidence" value="ECO:0007669"/>
    <property type="project" value="TreeGrafter"/>
</dbReference>
<dbReference type="Pfam" id="PF18400">
    <property type="entry name" value="Thioredoxin_12"/>
    <property type="match status" value="1"/>
</dbReference>
<gene>
    <name evidence="3" type="ORF">AB205_0057030</name>
</gene>
<accession>A0A2G9PU45</accession>
<feature type="domain" description="UGGT thioredoxin-like" evidence="2">
    <location>
        <begin position="24"/>
        <end position="90"/>
    </location>
</feature>
<evidence type="ECO:0000313" key="3">
    <source>
        <dbReference type="EMBL" id="PIO06363.1"/>
    </source>
</evidence>
<keyword evidence="1" id="KW-0812">Transmembrane</keyword>
<dbReference type="GO" id="GO:0036503">
    <property type="term" value="P:ERAD pathway"/>
    <property type="evidence" value="ECO:0007669"/>
    <property type="project" value="TreeGrafter"/>
</dbReference>
<organism evidence="3 4">
    <name type="scientific">Aquarana catesbeiana</name>
    <name type="common">American bullfrog</name>
    <name type="synonym">Rana catesbeiana</name>
    <dbReference type="NCBI Taxonomy" id="8400"/>
    <lineage>
        <taxon>Eukaryota</taxon>
        <taxon>Metazoa</taxon>
        <taxon>Chordata</taxon>
        <taxon>Craniata</taxon>
        <taxon>Vertebrata</taxon>
        <taxon>Euteleostomi</taxon>
        <taxon>Amphibia</taxon>
        <taxon>Batrachia</taxon>
        <taxon>Anura</taxon>
        <taxon>Neobatrachia</taxon>
        <taxon>Ranoidea</taxon>
        <taxon>Ranidae</taxon>
        <taxon>Aquarana</taxon>
    </lineage>
</organism>
<name>A0A2G9PU45_AQUCT</name>
<reference evidence="4" key="1">
    <citation type="journal article" date="2017" name="Nat. Commun.">
        <title>The North American bullfrog draft genome provides insight into hormonal regulation of long noncoding RNA.</title>
        <authorList>
            <person name="Hammond S.A."/>
            <person name="Warren R.L."/>
            <person name="Vandervalk B.P."/>
            <person name="Kucuk E."/>
            <person name="Khan H."/>
            <person name="Gibb E.A."/>
            <person name="Pandoh P."/>
            <person name="Kirk H."/>
            <person name="Zhao Y."/>
            <person name="Jones M."/>
            <person name="Mungall A.J."/>
            <person name="Coope R."/>
            <person name="Pleasance S."/>
            <person name="Moore R.A."/>
            <person name="Holt R.A."/>
            <person name="Round J.M."/>
            <person name="Ohora S."/>
            <person name="Walle B.V."/>
            <person name="Veldhoen N."/>
            <person name="Helbing C.C."/>
            <person name="Birol I."/>
        </authorList>
    </citation>
    <scope>NUCLEOTIDE SEQUENCE [LARGE SCALE GENOMIC DNA]</scope>
</reference>
<dbReference type="PANTHER" id="PTHR11226:SF1">
    <property type="entry name" value="UDP-GLUCOSE:GLYCOPROTEIN GLUCOSYLTRANSFERASE 2"/>
    <property type="match status" value="1"/>
</dbReference>
<dbReference type="PANTHER" id="PTHR11226">
    <property type="entry name" value="UDP-GLUCOSE GLYCOPROTEIN:GLUCOSYLTRANSFERASE"/>
    <property type="match status" value="1"/>
</dbReference>
<keyword evidence="4" id="KW-1185">Reference proteome</keyword>
<dbReference type="InterPro" id="IPR040693">
    <property type="entry name" value="UGGT_TRXL_1"/>
</dbReference>
<dbReference type="GO" id="GO:0003980">
    <property type="term" value="F:UDP-glucose:glycoprotein glucosyltransferase activity"/>
    <property type="evidence" value="ECO:0007669"/>
    <property type="project" value="InterPro"/>
</dbReference>
<keyword evidence="1" id="KW-0472">Membrane</keyword>
<feature type="transmembrane region" description="Helical" evidence="1">
    <location>
        <begin position="210"/>
        <end position="229"/>
    </location>
</feature>
<dbReference type="GO" id="GO:0005783">
    <property type="term" value="C:endoplasmic reticulum"/>
    <property type="evidence" value="ECO:0007669"/>
    <property type="project" value="TreeGrafter"/>
</dbReference>
<evidence type="ECO:0000259" key="2">
    <source>
        <dbReference type="Pfam" id="PF18400"/>
    </source>
</evidence>
<evidence type="ECO:0000256" key="1">
    <source>
        <dbReference type="SAM" id="Phobius"/>
    </source>
</evidence>
<dbReference type="Proteomes" id="UP000228934">
    <property type="component" value="Unassembled WGS sequence"/>
</dbReference>
<dbReference type="AlphaFoldDB" id="A0A2G9PU45"/>
<proteinExistence type="predicted"/>
<dbReference type="InterPro" id="IPR009448">
    <property type="entry name" value="UDP-g_GGtrans"/>
</dbReference>